<sequence>MAEQPVDDSMAPLMSMVMAVLMLSILPSMLQGSTTPSPPLPSDPPIPPPPTTPLLANLYGVVTDSQSGDPISGVSVTVNGSIAITDNIGYY</sequence>
<evidence type="ECO:0000256" key="2">
    <source>
        <dbReference type="SAM" id="Phobius"/>
    </source>
</evidence>
<accession>A0A0F8XF14</accession>
<organism evidence="3">
    <name type="scientific">marine sediment metagenome</name>
    <dbReference type="NCBI Taxonomy" id="412755"/>
    <lineage>
        <taxon>unclassified sequences</taxon>
        <taxon>metagenomes</taxon>
        <taxon>ecological metagenomes</taxon>
    </lineage>
</organism>
<keyword evidence="2" id="KW-0812">Transmembrane</keyword>
<protein>
    <submittedName>
        <fullName evidence="3">Uncharacterized protein</fullName>
    </submittedName>
</protein>
<evidence type="ECO:0000256" key="1">
    <source>
        <dbReference type="SAM" id="MobiDB-lite"/>
    </source>
</evidence>
<dbReference type="AlphaFoldDB" id="A0A0F8XF14"/>
<keyword evidence="2" id="KW-1133">Transmembrane helix</keyword>
<name>A0A0F8XF14_9ZZZZ</name>
<proteinExistence type="predicted"/>
<feature type="compositionally biased region" description="Pro residues" evidence="1">
    <location>
        <begin position="36"/>
        <end position="52"/>
    </location>
</feature>
<comment type="caution">
    <text evidence="3">The sequence shown here is derived from an EMBL/GenBank/DDBJ whole genome shotgun (WGS) entry which is preliminary data.</text>
</comment>
<evidence type="ECO:0000313" key="3">
    <source>
        <dbReference type="EMBL" id="KKK67443.1"/>
    </source>
</evidence>
<reference evidence="3" key="1">
    <citation type="journal article" date="2015" name="Nature">
        <title>Complex archaea that bridge the gap between prokaryotes and eukaryotes.</title>
        <authorList>
            <person name="Spang A."/>
            <person name="Saw J.H."/>
            <person name="Jorgensen S.L."/>
            <person name="Zaremba-Niedzwiedzka K."/>
            <person name="Martijn J."/>
            <person name="Lind A.E."/>
            <person name="van Eijk R."/>
            <person name="Schleper C."/>
            <person name="Guy L."/>
            <person name="Ettema T.J."/>
        </authorList>
    </citation>
    <scope>NUCLEOTIDE SEQUENCE</scope>
</reference>
<gene>
    <name evidence="3" type="ORF">LCGC14_2954010</name>
</gene>
<feature type="region of interest" description="Disordered" evidence="1">
    <location>
        <begin position="32"/>
        <end position="52"/>
    </location>
</feature>
<dbReference type="EMBL" id="LAZR01059610">
    <property type="protein sequence ID" value="KKK67443.1"/>
    <property type="molecule type" value="Genomic_DNA"/>
</dbReference>
<keyword evidence="2" id="KW-0472">Membrane</keyword>
<feature type="non-terminal residue" evidence="3">
    <location>
        <position position="91"/>
    </location>
</feature>
<feature type="transmembrane region" description="Helical" evidence="2">
    <location>
        <begin position="12"/>
        <end position="30"/>
    </location>
</feature>